<dbReference type="AlphaFoldDB" id="K9VSP6"/>
<dbReference type="OrthoDB" id="560125at2"/>
<evidence type="ECO:0008006" key="3">
    <source>
        <dbReference type="Google" id="ProtNLM"/>
    </source>
</evidence>
<dbReference type="RefSeq" id="WP_015201207.1">
    <property type="nucleotide sequence ID" value="NC_019753.1"/>
</dbReference>
<organism evidence="1 2">
    <name type="scientific">Crinalium epipsammum PCC 9333</name>
    <dbReference type="NCBI Taxonomy" id="1173022"/>
    <lineage>
        <taxon>Bacteria</taxon>
        <taxon>Bacillati</taxon>
        <taxon>Cyanobacteriota</taxon>
        <taxon>Cyanophyceae</taxon>
        <taxon>Gomontiellales</taxon>
        <taxon>Gomontiellaceae</taxon>
        <taxon>Crinalium</taxon>
    </lineage>
</organism>
<keyword evidence="2" id="KW-1185">Reference proteome</keyword>
<evidence type="ECO:0000313" key="1">
    <source>
        <dbReference type="EMBL" id="AFZ11063.1"/>
    </source>
</evidence>
<sequence>MNLLDLIRNILPSLLSFKNKQWWIKIRTEQPQCIYYFGPFENEQEAQDYSPGYVEDLKSEQAQGIKVAIKLCNPELLTIDAQDDLVFPKNLAGSKRK</sequence>
<name>K9VSP6_9CYAN</name>
<dbReference type="Proteomes" id="UP000010472">
    <property type="component" value="Chromosome"/>
</dbReference>
<proteinExistence type="predicted"/>
<dbReference type="InterPro" id="IPR014945">
    <property type="entry name" value="DUF1816"/>
</dbReference>
<protein>
    <recommendedName>
        <fullName evidence="3">DUF1816 domain-containing protein</fullName>
    </recommendedName>
</protein>
<dbReference type="Pfam" id="PF08846">
    <property type="entry name" value="DUF1816"/>
    <property type="match status" value="1"/>
</dbReference>
<dbReference type="KEGG" id="cep:Cri9333_0063"/>
<dbReference type="STRING" id="1173022.Cri9333_0063"/>
<reference evidence="1 2" key="1">
    <citation type="submission" date="2012-06" db="EMBL/GenBank/DDBJ databases">
        <title>Finished chromosome of genome of Crinalium epipsammum PCC 9333.</title>
        <authorList>
            <consortium name="US DOE Joint Genome Institute"/>
            <person name="Gugger M."/>
            <person name="Coursin T."/>
            <person name="Rippka R."/>
            <person name="Tandeau De Marsac N."/>
            <person name="Huntemann M."/>
            <person name="Wei C.-L."/>
            <person name="Han J."/>
            <person name="Detter J.C."/>
            <person name="Han C."/>
            <person name="Tapia R."/>
            <person name="Davenport K."/>
            <person name="Daligault H."/>
            <person name="Erkkila T."/>
            <person name="Gu W."/>
            <person name="Munk A.C.C."/>
            <person name="Teshima H."/>
            <person name="Xu Y."/>
            <person name="Chain P."/>
            <person name="Chen A."/>
            <person name="Krypides N."/>
            <person name="Mavromatis K."/>
            <person name="Markowitz V."/>
            <person name="Szeto E."/>
            <person name="Ivanova N."/>
            <person name="Mikhailova N."/>
            <person name="Ovchinnikova G."/>
            <person name="Pagani I."/>
            <person name="Pati A."/>
            <person name="Goodwin L."/>
            <person name="Peters L."/>
            <person name="Pitluck S."/>
            <person name="Woyke T."/>
            <person name="Kerfeld C."/>
        </authorList>
    </citation>
    <scope>NUCLEOTIDE SEQUENCE [LARGE SCALE GENOMIC DNA]</scope>
    <source>
        <strain evidence="1 2">PCC 9333</strain>
    </source>
</reference>
<dbReference type="HOGENOM" id="CLU_168933_0_0_3"/>
<evidence type="ECO:0000313" key="2">
    <source>
        <dbReference type="Proteomes" id="UP000010472"/>
    </source>
</evidence>
<dbReference type="eggNOG" id="COG2199">
    <property type="taxonomic scope" value="Bacteria"/>
</dbReference>
<accession>K9VSP6</accession>
<gene>
    <name evidence="1" type="ORF">Cri9333_0063</name>
</gene>
<dbReference type="EMBL" id="CP003620">
    <property type="protein sequence ID" value="AFZ11063.1"/>
    <property type="molecule type" value="Genomic_DNA"/>
</dbReference>